<accession>A0A835XTG9</accession>
<feature type="region of interest" description="Disordered" evidence="1">
    <location>
        <begin position="281"/>
        <end position="308"/>
    </location>
</feature>
<feature type="region of interest" description="Disordered" evidence="1">
    <location>
        <begin position="455"/>
        <end position="512"/>
    </location>
</feature>
<dbReference type="Proteomes" id="UP000612055">
    <property type="component" value="Unassembled WGS sequence"/>
</dbReference>
<protein>
    <submittedName>
        <fullName evidence="2">Uncharacterized protein</fullName>
    </submittedName>
</protein>
<evidence type="ECO:0000313" key="3">
    <source>
        <dbReference type="Proteomes" id="UP000612055"/>
    </source>
</evidence>
<evidence type="ECO:0000313" key="2">
    <source>
        <dbReference type="EMBL" id="KAG2489367.1"/>
    </source>
</evidence>
<evidence type="ECO:0000256" key="1">
    <source>
        <dbReference type="SAM" id="MobiDB-lite"/>
    </source>
</evidence>
<keyword evidence="3" id="KW-1185">Reference proteome</keyword>
<dbReference type="AlphaFoldDB" id="A0A835XTG9"/>
<comment type="caution">
    <text evidence="2">The sequence shown here is derived from an EMBL/GenBank/DDBJ whole genome shotgun (WGS) entry which is preliminary data.</text>
</comment>
<gene>
    <name evidence="2" type="ORF">HYH03_012197</name>
</gene>
<reference evidence="2" key="1">
    <citation type="journal article" date="2020" name="bioRxiv">
        <title>Comparative genomics of Chlamydomonas.</title>
        <authorList>
            <person name="Craig R.J."/>
            <person name="Hasan A.R."/>
            <person name="Ness R.W."/>
            <person name="Keightley P.D."/>
        </authorList>
    </citation>
    <scope>NUCLEOTIDE SEQUENCE</scope>
    <source>
        <strain evidence="2">CCAP 11/70</strain>
    </source>
</reference>
<dbReference type="EMBL" id="JAEHOE010000074">
    <property type="protein sequence ID" value="KAG2489367.1"/>
    <property type="molecule type" value="Genomic_DNA"/>
</dbReference>
<feature type="compositionally biased region" description="Gly residues" evidence="1">
    <location>
        <begin position="457"/>
        <end position="506"/>
    </location>
</feature>
<feature type="region of interest" description="Disordered" evidence="1">
    <location>
        <begin position="13"/>
        <end position="53"/>
    </location>
</feature>
<feature type="compositionally biased region" description="Low complexity" evidence="1">
    <location>
        <begin position="290"/>
        <end position="300"/>
    </location>
</feature>
<proteinExistence type="predicted"/>
<dbReference type="InterPro" id="IPR008479">
    <property type="entry name" value="DUF760"/>
</dbReference>
<sequence>MLSQAGLGEVGLDPASRQRWRSMRAPSRARGCVTTNASSKRNRSFGASDIGPDPWKDEERRQALLKYVREVQPTSVVQFAEQTHPTVVQAMRQTVLNVVGSLPPQYFSVRIQTVAESLSHLFLSILTTGYMLRAAQFRLELQNSLKALPAHASAAPAAAAAAAAAVPPTTVAAFANADYLDSADAATVGGAQAQAGPGTAFLYDGDGSPYAPGVQKKNVEGEVLRWHLARGEVERLPAGDYIELLERELAALRAQVGQAAAPAQPAAFPAGPPLPSANTPLATAGGVEVLGPEAPAGSPLGPSPSPDSLTYVSPLPGFGERSGVVLAAAGAAGGAAGALAAAGGSAAAPATMGSGGIPLVVGSPLGLPRNELLDYLHALQASGSGGFKELACSPSTASGQAVKEAMELFVTRLMGLGDLTAQDAEFSSVELSKVLFWLMAVGYNLKSIESRMELEDGMGGAGPSSAGGSGGRGGGSGSGGKGSGGGNDKGSGNGNGGKKGGFGGLRGLLPGW</sequence>
<name>A0A835XTG9_9CHLO</name>
<dbReference type="PANTHER" id="PTHR33598">
    <property type="entry name" value="OS02G0833400 PROTEIN"/>
    <property type="match status" value="1"/>
</dbReference>
<dbReference type="OrthoDB" id="4115at2759"/>
<organism evidence="2 3">
    <name type="scientific">Edaphochlamys debaryana</name>
    <dbReference type="NCBI Taxonomy" id="47281"/>
    <lineage>
        <taxon>Eukaryota</taxon>
        <taxon>Viridiplantae</taxon>
        <taxon>Chlorophyta</taxon>
        <taxon>core chlorophytes</taxon>
        <taxon>Chlorophyceae</taxon>
        <taxon>CS clade</taxon>
        <taxon>Chlamydomonadales</taxon>
        <taxon>Chlamydomonadales incertae sedis</taxon>
        <taxon>Edaphochlamys</taxon>
    </lineage>
</organism>
<dbReference type="PANTHER" id="PTHR33598:SF4">
    <property type="entry name" value="OS02G0833400 PROTEIN"/>
    <property type="match status" value="1"/>
</dbReference>
<dbReference type="Pfam" id="PF05542">
    <property type="entry name" value="DUF760"/>
    <property type="match status" value="2"/>
</dbReference>